<dbReference type="OrthoDB" id="3069347at2759"/>
<accession>A0A0C9X5H3</accession>
<proteinExistence type="predicted"/>
<feature type="compositionally biased region" description="Polar residues" evidence="1">
    <location>
        <begin position="129"/>
        <end position="144"/>
    </location>
</feature>
<organism evidence="2 3">
    <name type="scientific">Laccaria amethystina LaAM-08-1</name>
    <dbReference type="NCBI Taxonomy" id="1095629"/>
    <lineage>
        <taxon>Eukaryota</taxon>
        <taxon>Fungi</taxon>
        <taxon>Dikarya</taxon>
        <taxon>Basidiomycota</taxon>
        <taxon>Agaricomycotina</taxon>
        <taxon>Agaricomycetes</taxon>
        <taxon>Agaricomycetidae</taxon>
        <taxon>Agaricales</taxon>
        <taxon>Agaricineae</taxon>
        <taxon>Hydnangiaceae</taxon>
        <taxon>Laccaria</taxon>
    </lineage>
</organism>
<reference evidence="3" key="2">
    <citation type="submission" date="2015-01" db="EMBL/GenBank/DDBJ databases">
        <title>Evolutionary Origins and Diversification of the Mycorrhizal Mutualists.</title>
        <authorList>
            <consortium name="DOE Joint Genome Institute"/>
            <consortium name="Mycorrhizal Genomics Consortium"/>
            <person name="Kohler A."/>
            <person name="Kuo A."/>
            <person name="Nagy L.G."/>
            <person name="Floudas D."/>
            <person name="Copeland A."/>
            <person name="Barry K.W."/>
            <person name="Cichocki N."/>
            <person name="Veneault-Fourrey C."/>
            <person name="LaButti K."/>
            <person name="Lindquist E.A."/>
            <person name="Lipzen A."/>
            <person name="Lundell T."/>
            <person name="Morin E."/>
            <person name="Murat C."/>
            <person name="Riley R."/>
            <person name="Ohm R."/>
            <person name="Sun H."/>
            <person name="Tunlid A."/>
            <person name="Henrissat B."/>
            <person name="Grigoriev I.V."/>
            <person name="Hibbett D.S."/>
            <person name="Martin F."/>
        </authorList>
    </citation>
    <scope>NUCLEOTIDE SEQUENCE [LARGE SCALE GENOMIC DNA]</scope>
    <source>
        <strain evidence="3">LaAM-08-1</strain>
    </source>
</reference>
<dbReference type="EMBL" id="KN838719">
    <property type="protein sequence ID" value="KIJ96488.1"/>
    <property type="molecule type" value="Genomic_DNA"/>
</dbReference>
<feature type="region of interest" description="Disordered" evidence="1">
    <location>
        <begin position="97"/>
        <end position="179"/>
    </location>
</feature>
<evidence type="ECO:0000313" key="3">
    <source>
        <dbReference type="Proteomes" id="UP000054477"/>
    </source>
</evidence>
<evidence type="ECO:0000313" key="2">
    <source>
        <dbReference type="EMBL" id="KIJ96488.1"/>
    </source>
</evidence>
<gene>
    <name evidence="2" type="ORF">K443DRAFT_682283</name>
</gene>
<dbReference type="AlphaFoldDB" id="A0A0C9X5H3"/>
<evidence type="ECO:0000256" key="1">
    <source>
        <dbReference type="SAM" id="MobiDB-lite"/>
    </source>
</evidence>
<dbReference type="HOGENOM" id="CLU_1073886_0_0_1"/>
<name>A0A0C9X5H3_9AGAR</name>
<dbReference type="Proteomes" id="UP000054477">
    <property type="component" value="Unassembled WGS sequence"/>
</dbReference>
<feature type="compositionally biased region" description="Polar residues" evidence="1">
    <location>
        <begin position="151"/>
        <end position="162"/>
    </location>
</feature>
<reference evidence="2 3" key="1">
    <citation type="submission" date="2014-04" db="EMBL/GenBank/DDBJ databases">
        <authorList>
            <consortium name="DOE Joint Genome Institute"/>
            <person name="Kuo A."/>
            <person name="Kohler A."/>
            <person name="Nagy L.G."/>
            <person name="Floudas D."/>
            <person name="Copeland A."/>
            <person name="Barry K.W."/>
            <person name="Cichocki N."/>
            <person name="Veneault-Fourrey C."/>
            <person name="LaButti K."/>
            <person name="Lindquist E.A."/>
            <person name="Lipzen A."/>
            <person name="Lundell T."/>
            <person name="Morin E."/>
            <person name="Murat C."/>
            <person name="Sun H."/>
            <person name="Tunlid A."/>
            <person name="Henrissat B."/>
            <person name="Grigoriev I.V."/>
            <person name="Hibbett D.S."/>
            <person name="Martin F."/>
            <person name="Nordberg H.P."/>
            <person name="Cantor M.N."/>
            <person name="Hua S.X."/>
        </authorList>
    </citation>
    <scope>NUCLEOTIDE SEQUENCE [LARGE SCALE GENOMIC DNA]</scope>
    <source>
        <strain evidence="2 3">LaAM-08-1</strain>
    </source>
</reference>
<sequence>MPRTPKEKQSVTNENLQKSLGPDYTLALVRQWKDTLREIARKHLDFEKAYKEQPENMAKCEQEFWLLYPDLFLTSDNNDRRKALARAYVQKVFANDRWKSAKDSSRDDEEGGALTPDNELTPPKRRSRQSTQDNKSTNPPSSQRPVLRNRPQPTSPAMTPSASYPVRRRVPPSNANTPVFDKQTTQVAHFLETCTPPMAHFLPNFLAFGCKNEDFLQAVNSWPDDAVEAFLKSLGGSKFTGMDILVLKHHFRAYFEQPL</sequence>
<keyword evidence="3" id="KW-1185">Reference proteome</keyword>
<protein>
    <submittedName>
        <fullName evidence="2">Uncharacterized protein</fullName>
    </submittedName>
</protein>